<protein>
    <recommendedName>
        <fullName evidence="2">Tyrosine-protein kinase ephrin type A/B receptor-like domain-containing protein</fullName>
    </recommendedName>
</protein>
<dbReference type="InterPro" id="IPR009030">
    <property type="entry name" value="Growth_fac_rcpt_cys_sf"/>
</dbReference>
<dbReference type="Proteomes" id="UP001165085">
    <property type="component" value="Unassembled WGS sequence"/>
</dbReference>
<keyword evidence="1" id="KW-1133">Transmembrane helix</keyword>
<feature type="transmembrane region" description="Helical" evidence="1">
    <location>
        <begin position="629"/>
        <end position="650"/>
    </location>
</feature>
<name>A0A9W7EUH6_9STRA</name>
<sequence length="700" mass="72243">MDFCGSCEAGKYSGEGSNSCSSCPAGKHINSGATGDESSVCSNCSTGKYSGSASTSCSNCAAGEYSGSASASCSDCAAGKYLTNAATGIESSACTSCSAGKYSGSSSVLCTACPIGKYQSSVSSPSCDSCKDGKSTSGASSTGVSDCDIICGAGKYSEAGSACTICAAGKYILGQGSEESLHITCIDCTAGKYLSDDATDHSSHDAESDCLECPIGAFASPGSDSCTSCGFGKYSEESGVCLDCPSGRFSSTGGGDLSTCEPCLPGTYAPPGSSSCLDCQRGNYNELPSQGSCTNCGPGRYSTTDAAKVESACRNCRPGKYSADDVRTADCEDCMSGTFAPASGSAACTSCPPGTSSEESDDGACLACPKGKFSAKSDSCEVCPPGSFANGVGNAVCSPCPPNQFPKDDQTGCEVVTGYYNDGSEGQSVAVPVGVRRDVPGMTLNALDLEEGYWRTTSNSTEILRCISKKHCLGGANITIMCADGYTGPLCAVCESGYAVMGSGELLTCEQCTGTSIVKIIAWLIFVLVILAAAVLVSFLTSSKDRQQSIRSRSDSFAKALEKITKYTPVVKIILSYFQVTGTLGLVYGIRFPTIFSIITNIISGLFSLNLFVVMPLGCTMPAGHYASLLLYTIVPIVLTVILLGIRYALPEEYKNIRTKLFEVFLAMTFVILPGVSVKIFSTFACQKFDGDYGSYLKVD</sequence>
<feature type="domain" description="Tyrosine-protein kinase ephrin type A/B receptor-like" evidence="2">
    <location>
        <begin position="319"/>
        <end position="358"/>
    </location>
</feature>
<dbReference type="Gene3D" id="2.10.50.10">
    <property type="entry name" value="Tumor Necrosis Factor Receptor, subunit A, domain 2"/>
    <property type="match status" value="5"/>
</dbReference>
<accession>A0A9W7EUH6</accession>
<organism evidence="3 4">
    <name type="scientific">Triparma strigata</name>
    <dbReference type="NCBI Taxonomy" id="1606541"/>
    <lineage>
        <taxon>Eukaryota</taxon>
        <taxon>Sar</taxon>
        <taxon>Stramenopiles</taxon>
        <taxon>Ochrophyta</taxon>
        <taxon>Bolidophyceae</taxon>
        <taxon>Parmales</taxon>
        <taxon>Triparmaceae</taxon>
        <taxon>Triparma</taxon>
    </lineage>
</organism>
<proteinExistence type="predicted"/>
<dbReference type="Pfam" id="PF07699">
    <property type="entry name" value="Ephrin_rec_like"/>
    <property type="match status" value="3"/>
</dbReference>
<feature type="transmembrane region" description="Helical" evidence="1">
    <location>
        <begin position="662"/>
        <end position="681"/>
    </location>
</feature>
<reference evidence="4" key="1">
    <citation type="journal article" date="2023" name="Commun. Biol.">
        <title>Genome analysis of Parmales, the sister group of diatoms, reveals the evolutionary specialization of diatoms from phago-mixotrophs to photoautotrophs.</title>
        <authorList>
            <person name="Ban H."/>
            <person name="Sato S."/>
            <person name="Yoshikawa S."/>
            <person name="Yamada K."/>
            <person name="Nakamura Y."/>
            <person name="Ichinomiya M."/>
            <person name="Sato N."/>
            <person name="Blanc-Mathieu R."/>
            <person name="Endo H."/>
            <person name="Kuwata A."/>
            <person name="Ogata H."/>
        </authorList>
    </citation>
    <scope>NUCLEOTIDE SEQUENCE [LARGE SCALE GENOMIC DNA]</scope>
    <source>
        <strain evidence="4">NIES 3701</strain>
    </source>
</reference>
<evidence type="ECO:0000313" key="3">
    <source>
        <dbReference type="EMBL" id="GMH93139.1"/>
    </source>
</evidence>
<dbReference type="PANTHER" id="PTHR46967:SF2">
    <property type="entry name" value="SUSHI, VON WILLEBRAND FACTOR TYPE A, EGF AND PENTRAXIN DOMAIN-CONTAINING PROTEIN 1-LIKE"/>
    <property type="match status" value="1"/>
</dbReference>
<feature type="domain" description="Tyrosine-protein kinase ephrin type A/B receptor-like" evidence="2">
    <location>
        <begin position="100"/>
        <end position="147"/>
    </location>
</feature>
<comment type="caution">
    <text evidence="3">The sequence shown here is derived from an EMBL/GenBank/DDBJ whole genome shotgun (WGS) entry which is preliminary data.</text>
</comment>
<dbReference type="PANTHER" id="PTHR46967">
    <property type="entry name" value="INSULIN-LIKE GROWTH FACTOR BINDING PROTEIN,N-TERMINAL"/>
    <property type="match status" value="1"/>
</dbReference>
<dbReference type="InterPro" id="IPR011641">
    <property type="entry name" value="Tyr-kin_ephrin_A/B_rcpt-like"/>
</dbReference>
<keyword evidence="1" id="KW-0472">Membrane</keyword>
<dbReference type="SMART" id="SM01411">
    <property type="entry name" value="Ephrin_rec_like"/>
    <property type="match status" value="8"/>
</dbReference>
<dbReference type="EMBL" id="BRXY01000408">
    <property type="protein sequence ID" value="GMH93139.1"/>
    <property type="molecule type" value="Genomic_DNA"/>
</dbReference>
<dbReference type="AlphaFoldDB" id="A0A9W7EUH6"/>
<feature type="transmembrane region" description="Helical" evidence="1">
    <location>
        <begin position="520"/>
        <end position="541"/>
    </location>
</feature>
<gene>
    <name evidence="3" type="ORF">TrST_g13735</name>
</gene>
<keyword evidence="4" id="KW-1185">Reference proteome</keyword>
<evidence type="ECO:0000256" key="1">
    <source>
        <dbReference type="SAM" id="Phobius"/>
    </source>
</evidence>
<dbReference type="SUPFAM" id="SSF57184">
    <property type="entry name" value="Growth factor receptor domain"/>
    <property type="match status" value="3"/>
</dbReference>
<keyword evidence="1" id="KW-0812">Transmembrane</keyword>
<feature type="transmembrane region" description="Helical" evidence="1">
    <location>
        <begin position="595"/>
        <end position="617"/>
    </location>
</feature>
<evidence type="ECO:0000313" key="4">
    <source>
        <dbReference type="Proteomes" id="UP001165085"/>
    </source>
</evidence>
<dbReference type="OrthoDB" id="5950997at2759"/>
<evidence type="ECO:0000259" key="2">
    <source>
        <dbReference type="Pfam" id="PF07699"/>
    </source>
</evidence>
<feature type="domain" description="Tyrosine-protein kinase ephrin type A/B receptor-like" evidence="2">
    <location>
        <begin position="266"/>
        <end position="313"/>
    </location>
</feature>